<keyword evidence="3" id="KW-0808">Transferase</keyword>
<dbReference type="InterPro" id="IPR012337">
    <property type="entry name" value="RNaseH-like_sf"/>
</dbReference>
<dbReference type="GO" id="GO:0004523">
    <property type="term" value="F:RNA-DNA hybrid ribonuclease activity"/>
    <property type="evidence" value="ECO:0007669"/>
    <property type="project" value="UniProtKB-EC"/>
</dbReference>
<evidence type="ECO:0000259" key="15">
    <source>
        <dbReference type="PROSITE" id="PS50994"/>
    </source>
</evidence>
<dbReference type="GO" id="GO:0008270">
    <property type="term" value="F:zinc ion binding"/>
    <property type="evidence" value="ECO:0007669"/>
    <property type="project" value="UniProtKB-KW"/>
</dbReference>
<dbReference type="PROSITE" id="PS50175">
    <property type="entry name" value="ASP_PROT_RETROV"/>
    <property type="match status" value="1"/>
</dbReference>
<dbReference type="Gene3D" id="4.10.60.10">
    <property type="entry name" value="Zinc finger, CCHC-type"/>
    <property type="match status" value="1"/>
</dbReference>
<feature type="domain" description="Reverse transcriptase" evidence="14">
    <location>
        <begin position="1103"/>
        <end position="1280"/>
    </location>
</feature>
<name>A0ABD1JDA0_9TELE</name>
<feature type="domain" description="Integrase catalytic" evidence="15">
    <location>
        <begin position="710"/>
        <end position="868"/>
    </location>
</feature>
<accession>A0ABD1JDA0</accession>
<dbReference type="InterPro" id="IPR038269">
    <property type="entry name" value="SCAN_sf"/>
</dbReference>
<evidence type="ECO:0000256" key="3">
    <source>
        <dbReference type="ARBA" id="ARBA00022679"/>
    </source>
</evidence>
<dbReference type="SUPFAM" id="SSF56672">
    <property type="entry name" value="DNA/RNA polymerases"/>
    <property type="match status" value="1"/>
</dbReference>
<dbReference type="FunFam" id="3.30.70.270:FF:000115">
    <property type="entry name" value="Polyprotein of retroviral origin, putative"/>
    <property type="match status" value="1"/>
</dbReference>
<dbReference type="GO" id="GO:0003964">
    <property type="term" value="F:RNA-directed DNA polymerase activity"/>
    <property type="evidence" value="ECO:0007669"/>
    <property type="project" value="UniProtKB-KW"/>
</dbReference>
<dbReference type="PROSITE" id="PS50994">
    <property type="entry name" value="INTEGRASE"/>
    <property type="match status" value="1"/>
</dbReference>
<dbReference type="Gene3D" id="1.10.340.70">
    <property type="match status" value="1"/>
</dbReference>
<evidence type="ECO:0000259" key="13">
    <source>
        <dbReference type="PROSITE" id="PS50804"/>
    </source>
</evidence>
<feature type="domain" description="CCHC-type" evidence="11">
    <location>
        <begin position="338"/>
        <end position="353"/>
    </location>
</feature>
<keyword evidence="10" id="KW-0479">Metal-binding</keyword>
<dbReference type="CDD" id="cd01647">
    <property type="entry name" value="RT_LTR"/>
    <property type="match status" value="1"/>
</dbReference>
<keyword evidence="6" id="KW-0255">Endonuclease</keyword>
<dbReference type="FunFam" id="3.10.20.370:FF:000001">
    <property type="entry name" value="Retrovirus-related Pol polyprotein from transposon 17.6-like protein"/>
    <property type="match status" value="1"/>
</dbReference>
<dbReference type="Pfam" id="PF17917">
    <property type="entry name" value="RT_RNaseH"/>
    <property type="match status" value="1"/>
</dbReference>
<dbReference type="PANTHER" id="PTHR37984">
    <property type="entry name" value="PROTEIN CBG26694"/>
    <property type="match status" value="1"/>
</dbReference>
<evidence type="ECO:0000256" key="1">
    <source>
        <dbReference type="ARBA" id="ARBA00010879"/>
    </source>
</evidence>
<reference evidence="16 17" key="1">
    <citation type="submission" date="2024-09" db="EMBL/GenBank/DDBJ databases">
        <title>A chromosome-level genome assembly of Gray's grenadier anchovy, Coilia grayii.</title>
        <authorList>
            <person name="Fu Z."/>
        </authorList>
    </citation>
    <scope>NUCLEOTIDE SEQUENCE [LARGE SCALE GENOMIC DNA]</scope>
    <source>
        <strain evidence="16">G4</strain>
        <tissue evidence="16">Muscle</tissue>
    </source>
</reference>
<dbReference type="SUPFAM" id="SSF47353">
    <property type="entry name" value="Retrovirus capsid dimerization domain-like"/>
    <property type="match status" value="1"/>
</dbReference>
<comment type="similarity">
    <text evidence="1">Belongs to the beta type-B retroviral polymerase family. HERV class-II K(HML-2) pol subfamily.</text>
</comment>
<dbReference type="Proteomes" id="UP001591681">
    <property type="component" value="Unassembled WGS sequence"/>
</dbReference>
<evidence type="ECO:0000256" key="8">
    <source>
        <dbReference type="ARBA" id="ARBA00022918"/>
    </source>
</evidence>
<evidence type="ECO:0000313" key="16">
    <source>
        <dbReference type="EMBL" id="KAL2085047.1"/>
    </source>
</evidence>
<keyword evidence="10" id="KW-0863">Zinc-finger</keyword>
<keyword evidence="4" id="KW-0548">Nucleotidyltransferase</keyword>
<evidence type="ECO:0000259" key="14">
    <source>
        <dbReference type="PROSITE" id="PS50878"/>
    </source>
</evidence>
<dbReference type="EC" id="3.1.26.4" evidence="2"/>
<keyword evidence="8" id="KW-0695">RNA-directed DNA polymerase</keyword>
<evidence type="ECO:0000256" key="6">
    <source>
        <dbReference type="ARBA" id="ARBA00022759"/>
    </source>
</evidence>
<dbReference type="PROSITE" id="PS50878">
    <property type="entry name" value="RT_POL"/>
    <property type="match status" value="1"/>
</dbReference>
<dbReference type="InterPro" id="IPR043128">
    <property type="entry name" value="Rev_trsase/Diguanyl_cyclase"/>
</dbReference>
<dbReference type="SUPFAM" id="SSF53098">
    <property type="entry name" value="Ribonuclease H-like"/>
    <property type="match status" value="1"/>
</dbReference>
<organism evidence="16 17">
    <name type="scientific">Coilia grayii</name>
    <name type="common">Gray's grenadier anchovy</name>
    <dbReference type="NCBI Taxonomy" id="363190"/>
    <lineage>
        <taxon>Eukaryota</taxon>
        <taxon>Metazoa</taxon>
        <taxon>Chordata</taxon>
        <taxon>Craniata</taxon>
        <taxon>Vertebrata</taxon>
        <taxon>Euteleostomi</taxon>
        <taxon>Actinopterygii</taxon>
        <taxon>Neopterygii</taxon>
        <taxon>Teleostei</taxon>
        <taxon>Clupei</taxon>
        <taxon>Clupeiformes</taxon>
        <taxon>Clupeoidei</taxon>
        <taxon>Engraulidae</taxon>
        <taxon>Coilinae</taxon>
        <taxon>Coilia</taxon>
    </lineage>
</organism>
<dbReference type="FunFam" id="3.30.420.10:FF:000032">
    <property type="entry name" value="Retrovirus-related Pol polyprotein from transposon 297-like Protein"/>
    <property type="match status" value="1"/>
</dbReference>
<dbReference type="Pfam" id="PF17921">
    <property type="entry name" value="Integrase_H2C2"/>
    <property type="match status" value="1"/>
</dbReference>
<sequence>MTDFKVDDFLVQDVTRARLVRLTKPHLFELVAFCEADVAADARKGDIINVLLVCFGVADVEAVAANEESRKDRDLARKEREIAIVRRDRDEAKELAELELEQVRVRQQDNHRQRCHEARFDLGKCFTLMPRFCTDQVDVFFDTFERITRERQWPREEWVTLVRRELTGKAQEAYAALSPEFDTDYEAVKKAVLRAFELVPEAYRQQFRSETLKAGQTYGDFVRQQELLFDKWLRSSEVYTFQDLRQLMLLEQFKTSVPRQLQVHLNEQMVQSASQAAEVADNYVLIHKGSWQEKAGSGPSRYLYEDRRGEGKSRGGFHAPGRNIPSVGFGRNYVEDIKCHYCKQPGHIKSRCPVLQKRGRLEQVNGPRPVSLVVSERMQGLPASSAMPVTSVSLDPLFKGFVSEGSVAVAEGDAGVTVAVLRDTGATQSLLLAGVLDLPESTSLKTSVLVEGVGGVYQSVPLHQVFLRSNIINGLVTVGVVPLLPVKGISLLLGNDLAGSQVCVSPIVSVSPCESLETEALEAQFPSVFPACVVTRSMARAVSGGATPSGHLVLSTDAHGEQLSSVPPSGRFSTALLIEEQKKDRELAQLREAAASFAESREIAEGFYLHQDVLMRKRRPPDRPASEDWAVVEQVVLPVCFRKDVLRLAHETAMAGHVGVRKTQGRITRHFYWPRLHKDVVAFVQSCHVCQVSGKPNQKVPVAPLCPPPIVIEPFSRVLVDCVGPLPRTKKGNEFLFTIMDVTTRFPEAIPLRNIKTRTVVDSLLLFFSRFGLPKEVQSDRGTNFTSGVFQQAMDELGITQVVSSAYHPQSQGAIERYHQTLKTMIRAYCVQFPGDWDCAIPFLLFAIRDSVNDSTGFSPFELVYGHEVRGPLKMMKDQLLEVRSEGSLLQYVSCFKERLVAACEVARSNMGVARERMKLQHDKKAVDRTFAIGDKVLVLKPMRGSCLGSAFSGPYMVRKKVGDRNYVIDTPDCRRKTRMCHVNLLKQYHGRSAQVLVSCVSPVCGENEGDDLVGGEPVSAHLSNAAALDSLEENLSHLSPEQRVDICRLVREFASVFQDRPGLTTLAEHDVEVGQTAPIKQHPYRLPPFKLSRVREEVAYMEEIGAVEPGQSDWSSPVVLVPKPDESWRLCIDYRKVNLVTRTDAFPIPRLEDCIDQIGRAQYVSKIDLLKGYWQVPLSARAREISAFATPEGLYVCNVLPFGMKNAPATFQRLMGVVTAGLHNVVTYIDDVVAHSATWREHVEHLRQLLQRLQQAGLVVNLKKCEIGKGRVTYLGHLVGRGVVMPRQAKVQAILSLPAPKSRREVMQVLGMCGFYRRFVPNFAAVAEPLTSLLRKGVKFVWSSGCERAFNQIKAILSCEPVLAAPDFSAPFKLAVDACDVGVGAVLLQADSAGLDKPVAYFSRKLNRHQKAYSTIEKEALGLVLAVQHFEIYLSGSHGDVVVYTDHNPLTFLARFRTANQRVFRWGLVLQPYSLVVKHVAGRNNVIADTLSRLHPDDEG</sequence>
<keyword evidence="10" id="KW-0862">Zinc</keyword>
<dbReference type="SUPFAM" id="SSF57756">
    <property type="entry name" value="Retrovirus zinc finger-like domains"/>
    <property type="match status" value="1"/>
</dbReference>
<evidence type="ECO:0000313" key="17">
    <source>
        <dbReference type="Proteomes" id="UP001591681"/>
    </source>
</evidence>
<feature type="domain" description="Peptidase A2" evidence="12">
    <location>
        <begin position="418"/>
        <end position="497"/>
    </location>
</feature>
<dbReference type="InterPro" id="IPR036875">
    <property type="entry name" value="Znf_CCHC_sf"/>
</dbReference>
<dbReference type="PANTHER" id="PTHR37984:SF5">
    <property type="entry name" value="PROTEIN NYNRIN-LIKE"/>
    <property type="match status" value="1"/>
</dbReference>
<gene>
    <name evidence="16" type="ORF">ACEWY4_020565</name>
</gene>
<dbReference type="Pfam" id="PF02023">
    <property type="entry name" value="SCAN"/>
    <property type="match status" value="1"/>
</dbReference>
<proteinExistence type="inferred from homology"/>
<dbReference type="InterPro" id="IPR001995">
    <property type="entry name" value="Peptidase_A2_cat"/>
</dbReference>
<dbReference type="InterPro" id="IPR001584">
    <property type="entry name" value="Integrase_cat-core"/>
</dbReference>
<keyword evidence="7" id="KW-0378">Hydrolase</keyword>
<dbReference type="InterPro" id="IPR043502">
    <property type="entry name" value="DNA/RNA_pol_sf"/>
</dbReference>
<dbReference type="Gene3D" id="1.10.4020.10">
    <property type="entry name" value="DNA breaking-rejoining enzymes"/>
    <property type="match status" value="1"/>
</dbReference>
<evidence type="ECO:0000256" key="10">
    <source>
        <dbReference type="PROSITE-ProRule" id="PRU00047"/>
    </source>
</evidence>
<keyword evidence="5" id="KW-0540">Nuclease</keyword>
<evidence type="ECO:0000259" key="11">
    <source>
        <dbReference type="PROSITE" id="PS50158"/>
    </source>
</evidence>
<evidence type="ECO:0000256" key="2">
    <source>
        <dbReference type="ARBA" id="ARBA00012180"/>
    </source>
</evidence>
<evidence type="ECO:0000256" key="7">
    <source>
        <dbReference type="ARBA" id="ARBA00022801"/>
    </source>
</evidence>
<feature type="domain" description="SCAN box" evidence="13">
    <location>
        <begin position="204"/>
        <end position="282"/>
    </location>
</feature>
<dbReference type="Pfam" id="PF00665">
    <property type="entry name" value="rve"/>
    <property type="match status" value="1"/>
</dbReference>
<dbReference type="PROSITE" id="PS50804">
    <property type="entry name" value="SCAN_BOX"/>
    <property type="match status" value="1"/>
</dbReference>
<evidence type="ECO:0000256" key="5">
    <source>
        <dbReference type="ARBA" id="ARBA00022722"/>
    </source>
</evidence>
<dbReference type="InterPro" id="IPR036397">
    <property type="entry name" value="RNaseH_sf"/>
</dbReference>
<dbReference type="InterPro" id="IPR003309">
    <property type="entry name" value="SCAN_dom"/>
</dbReference>
<dbReference type="Pfam" id="PF00078">
    <property type="entry name" value="RVT_1"/>
    <property type="match status" value="1"/>
</dbReference>
<dbReference type="EMBL" id="JBHFQA010000017">
    <property type="protein sequence ID" value="KAL2085047.1"/>
    <property type="molecule type" value="Genomic_DNA"/>
</dbReference>
<dbReference type="PROSITE" id="PS50158">
    <property type="entry name" value="ZF_CCHC"/>
    <property type="match status" value="1"/>
</dbReference>
<dbReference type="Gene3D" id="3.30.420.10">
    <property type="entry name" value="Ribonuclease H-like superfamily/Ribonuclease H"/>
    <property type="match status" value="1"/>
</dbReference>
<evidence type="ECO:0000256" key="4">
    <source>
        <dbReference type="ARBA" id="ARBA00022695"/>
    </source>
</evidence>
<dbReference type="Gene3D" id="3.30.70.270">
    <property type="match status" value="2"/>
</dbReference>
<dbReference type="InterPro" id="IPR001878">
    <property type="entry name" value="Znf_CCHC"/>
</dbReference>
<comment type="caution">
    <text evidence="16">The sequence shown here is derived from an EMBL/GenBank/DDBJ whole genome shotgun (WGS) entry which is preliminary data.</text>
</comment>
<protein>
    <recommendedName>
        <fullName evidence="9">Gypsy retrotransposon integrase-like protein 1</fullName>
        <ecNumber evidence="2">3.1.26.4</ecNumber>
    </recommendedName>
</protein>
<evidence type="ECO:0000259" key="12">
    <source>
        <dbReference type="PROSITE" id="PS50175"/>
    </source>
</evidence>
<dbReference type="FunFam" id="1.10.340.70:FF:000001">
    <property type="entry name" value="Retrovirus-related Pol polyprotein from transposon gypsy-like Protein"/>
    <property type="match status" value="1"/>
</dbReference>
<dbReference type="InterPro" id="IPR000477">
    <property type="entry name" value="RT_dom"/>
</dbReference>
<dbReference type="CDD" id="cd09274">
    <property type="entry name" value="RNase_HI_RT_Ty3"/>
    <property type="match status" value="1"/>
</dbReference>
<keyword evidence="17" id="KW-1185">Reference proteome</keyword>
<dbReference type="InterPro" id="IPR041373">
    <property type="entry name" value="RT_RNaseH"/>
</dbReference>
<dbReference type="InterPro" id="IPR050951">
    <property type="entry name" value="Retrovirus_Pol_polyprotein"/>
</dbReference>
<dbReference type="Gene3D" id="3.10.10.10">
    <property type="entry name" value="HIV Type 1 Reverse Transcriptase, subunit A, domain 1"/>
    <property type="match status" value="1"/>
</dbReference>
<evidence type="ECO:0000256" key="9">
    <source>
        <dbReference type="ARBA" id="ARBA00039658"/>
    </source>
</evidence>
<dbReference type="InterPro" id="IPR041588">
    <property type="entry name" value="Integrase_H2C2"/>
</dbReference>